<protein>
    <submittedName>
        <fullName evidence="1">Uncharacterized protein</fullName>
    </submittedName>
</protein>
<proteinExistence type="predicted"/>
<accession>A0A8D8UBZ1</accession>
<name>A0A8D8UBZ1_9HEMI</name>
<dbReference type="EMBL" id="HBUF01340897">
    <property type="protein sequence ID" value="CAG6703262.1"/>
    <property type="molecule type" value="Transcribed_RNA"/>
</dbReference>
<sequence length="99" mass="11188">MSLKLRTYLPTSQKKSYGFCNNKKILYYFKSKTTNFILSTSKNQRRPLFLMCSFLICPLQTGKQGENVPPNGVHCQRPLACHTVSPTRQGTPSFSVPAD</sequence>
<dbReference type="EMBL" id="HBUF01340893">
    <property type="protein sequence ID" value="CAG6703239.1"/>
    <property type="molecule type" value="Transcribed_RNA"/>
</dbReference>
<organism evidence="1">
    <name type="scientific">Cacopsylla melanoneura</name>
    <dbReference type="NCBI Taxonomy" id="428564"/>
    <lineage>
        <taxon>Eukaryota</taxon>
        <taxon>Metazoa</taxon>
        <taxon>Ecdysozoa</taxon>
        <taxon>Arthropoda</taxon>
        <taxon>Hexapoda</taxon>
        <taxon>Insecta</taxon>
        <taxon>Pterygota</taxon>
        <taxon>Neoptera</taxon>
        <taxon>Paraneoptera</taxon>
        <taxon>Hemiptera</taxon>
        <taxon>Sternorrhyncha</taxon>
        <taxon>Psylloidea</taxon>
        <taxon>Psyllidae</taxon>
        <taxon>Psyllinae</taxon>
        <taxon>Cacopsylla</taxon>
    </lineage>
</organism>
<dbReference type="EMBL" id="HBUF01340890">
    <property type="protein sequence ID" value="CAG6703223.1"/>
    <property type="molecule type" value="Transcribed_RNA"/>
</dbReference>
<evidence type="ECO:0000313" key="1">
    <source>
        <dbReference type="EMBL" id="CAG6703223.1"/>
    </source>
</evidence>
<reference evidence="1" key="1">
    <citation type="submission" date="2021-05" db="EMBL/GenBank/DDBJ databases">
        <authorList>
            <person name="Alioto T."/>
            <person name="Alioto T."/>
            <person name="Gomez Garrido J."/>
        </authorList>
    </citation>
    <scope>NUCLEOTIDE SEQUENCE</scope>
</reference>
<dbReference type="AlphaFoldDB" id="A0A8D8UBZ1"/>